<protein>
    <submittedName>
        <fullName evidence="11">TRAP transporter small permease</fullName>
    </submittedName>
</protein>
<evidence type="ECO:0000256" key="8">
    <source>
        <dbReference type="ARBA" id="ARBA00038436"/>
    </source>
</evidence>
<evidence type="ECO:0000256" key="6">
    <source>
        <dbReference type="ARBA" id="ARBA00022989"/>
    </source>
</evidence>
<feature type="transmembrane region" description="Helical" evidence="9">
    <location>
        <begin position="53"/>
        <end position="70"/>
    </location>
</feature>
<keyword evidence="2" id="KW-0813">Transport</keyword>
<evidence type="ECO:0000259" key="10">
    <source>
        <dbReference type="Pfam" id="PF04290"/>
    </source>
</evidence>
<comment type="similarity">
    <text evidence="8">Belongs to the TRAP transporter small permease family.</text>
</comment>
<dbReference type="GO" id="GO:0015740">
    <property type="term" value="P:C4-dicarboxylate transport"/>
    <property type="evidence" value="ECO:0007669"/>
    <property type="project" value="TreeGrafter"/>
</dbReference>
<evidence type="ECO:0000256" key="7">
    <source>
        <dbReference type="ARBA" id="ARBA00023136"/>
    </source>
</evidence>
<sequence length="174" mass="19484">MSVDARPRRLNLDLFIEVPAVILTFVMMVHISLNAVMRAFWSSPLPNTLEITQYWYLPVIAFLGFIAAQRRGQHVSADLIYEMLPLVTKRWVQAVSFVLVGTVCAGFAWFGLQEALHSFDIRRTAGVSDLPAWPPYFLAPVAFGSLTIQFYLAAVRAVFRPEPPVGAETQEVSV</sequence>
<keyword evidence="5 9" id="KW-0812">Transmembrane</keyword>
<keyword evidence="7 9" id="KW-0472">Membrane</keyword>
<comment type="subcellular location">
    <subcellularLocation>
        <location evidence="1">Cell inner membrane</location>
        <topology evidence="1">Multi-pass membrane protein</topology>
    </subcellularLocation>
</comment>
<proteinExistence type="inferred from homology"/>
<dbReference type="PANTHER" id="PTHR35011">
    <property type="entry name" value="2,3-DIKETO-L-GULONATE TRAP TRANSPORTER SMALL PERMEASE PROTEIN YIAM"/>
    <property type="match status" value="1"/>
</dbReference>
<feature type="domain" description="Tripartite ATP-independent periplasmic transporters DctQ component" evidence="10">
    <location>
        <begin position="27"/>
        <end position="158"/>
    </location>
</feature>
<evidence type="ECO:0000313" key="11">
    <source>
        <dbReference type="EMBL" id="TSD64455.1"/>
    </source>
</evidence>
<reference evidence="11 12" key="1">
    <citation type="submission" date="2019-07" db="EMBL/GenBank/DDBJ databases">
        <authorList>
            <person name="Zhao L.H."/>
        </authorList>
    </citation>
    <scope>NUCLEOTIDE SEQUENCE [LARGE SCALE GENOMIC DNA]</scope>
    <source>
        <strain evidence="11 12">Co35</strain>
    </source>
</reference>
<accession>A0A554SDN2</accession>
<dbReference type="Proteomes" id="UP000316988">
    <property type="component" value="Unassembled WGS sequence"/>
</dbReference>
<keyword evidence="3" id="KW-1003">Cell membrane</keyword>
<organism evidence="11 12">
    <name type="scientific">Aeromicrobium piscarium</name>
    <dbReference type="NCBI Taxonomy" id="2590901"/>
    <lineage>
        <taxon>Bacteria</taxon>
        <taxon>Bacillati</taxon>
        <taxon>Actinomycetota</taxon>
        <taxon>Actinomycetes</taxon>
        <taxon>Propionibacteriales</taxon>
        <taxon>Nocardioidaceae</taxon>
        <taxon>Aeromicrobium</taxon>
    </lineage>
</organism>
<dbReference type="GO" id="GO:0005886">
    <property type="term" value="C:plasma membrane"/>
    <property type="evidence" value="ECO:0007669"/>
    <property type="project" value="UniProtKB-SubCell"/>
</dbReference>
<keyword evidence="4" id="KW-0997">Cell inner membrane</keyword>
<evidence type="ECO:0000256" key="1">
    <source>
        <dbReference type="ARBA" id="ARBA00004429"/>
    </source>
</evidence>
<dbReference type="AlphaFoldDB" id="A0A554SDN2"/>
<evidence type="ECO:0000256" key="4">
    <source>
        <dbReference type="ARBA" id="ARBA00022519"/>
    </source>
</evidence>
<dbReference type="InterPro" id="IPR055348">
    <property type="entry name" value="DctQ"/>
</dbReference>
<dbReference type="GO" id="GO:0022857">
    <property type="term" value="F:transmembrane transporter activity"/>
    <property type="evidence" value="ECO:0007669"/>
    <property type="project" value="TreeGrafter"/>
</dbReference>
<dbReference type="InterPro" id="IPR007387">
    <property type="entry name" value="TRAP_DctQ"/>
</dbReference>
<feature type="transmembrane region" description="Helical" evidence="9">
    <location>
        <begin position="91"/>
        <end position="112"/>
    </location>
</feature>
<dbReference type="PANTHER" id="PTHR35011:SF2">
    <property type="entry name" value="2,3-DIKETO-L-GULONATE TRAP TRANSPORTER SMALL PERMEASE PROTEIN YIAM"/>
    <property type="match status" value="1"/>
</dbReference>
<comment type="caution">
    <text evidence="11">The sequence shown here is derived from an EMBL/GenBank/DDBJ whole genome shotgun (WGS) entry which is preliminary data.</text>
</comment>
<evidence type="ECO:0000256" key="3">
    <source>
        <dbReference type="ARBA" id="ARBA00022475"/>
    </source>
</evidence>
<evidence type="ECO:0000256" key="5">
    <source>
        <dbReference type="ARBA" id="ARBA00022692"/>
    </source>
</evidence>
<feature type="transmembrane region" description="Helical" evidence="9">
    <location>
        <begin position="132"/>
        <end position="154"/>
    </location>
</feature>
<gene>
    <name evidence="11" type="ORF">FNM00_07275</name>
</gene>
<evidence type="ECO:0000256" key="2">
    <source>
        <dbReference type="ARBA" id="ARBA00022448"/>
    </source>
</evidence>
<keyword evidence="12" id="KW-1185">Reference proteome</keyword>
<name>A0A554SDN2_9ACTN</name>
<evidence type="ECO:0000256" key="9">
    <source>
        <dbReference type="SAM" id="Phobius"/>
    </source>
</evidence>
<dbReference type="EMBL" id="VLNT01000004">
    <property type="protein sequence ID" value="TSD64455.1"/>
    <property type="molecule type" value="Genomic_DNA"/>
</dbReference>
<feature type="transmembrane region" description="Helical" evidence="9">
    <location>
        <begin position="12"/>
        <end position="33"/>
    </location>
</feature>
<dbReference type="Pfam" id="PF04290">
    <property type="entry name" value="DctQ"/>
    <property type="match status" value="1"/>
</dbReference>
<keyword evidence="6 9" id="KW-1133">Transmembrane helix</keyword>
<dbReference type="OrthoDB" id="4544352at2"/>
<evidence type="ECO:0000313" key="12">
    <source>
        <dbReference type="Proteomes" id="UP000316988"/>
    </source>
</evidence>